<proteinExistence type="predicted"/>
<organism evidence="1 2">
    <name type="scientific">Marinifilum flexuosum</name>
    <dbReference type="NCBI Taxonomy" id="1117708"/>
    <lineage>
        <taxon>Bacteria</taxon>
        <taxon>Pseudomonadati</taxon>
        <taxon>Bacteroidota</taxon>
        <taxon>Bacteroidia</taxon>
        <taxon>Marinilabiliales</taxon>
        <taxon>Marinifilaceae</taxon>
    </lineage>
</organism>
<keyword evidence="2" id="KW-1185">Reference proteome</keyword>
<accession>A0A419X3Z5</accession>
<evidence type="ECO:0000313" key="2">
    <source>
        <dbReference type="Proteomes" id="UP000284531"/>
    </source>
</evidence>
<gene>
    <name evidence="1" type="ORF">BXY64_2417</name>
</gene>
<dbReference type="AlphaFoldDB" id="A0A419X3Z5"/>
<protein>
    <submittedName>
        <fullName evidence="1">Uncharacterized protein</fullName>
    </submittedName>
</protein>
<dbReference type="EMBL" id="RAPQ01000009">
    <property type="protein sequence ID" value="RKE02329.1"/>
    <property type="molecule type" value="Genomic_DNA"/>
</dbReference>
<evidence type="ECO:0000313" key="1">
    <source>
        <dbReference type="EMBL" id="RKE02329.1"/>
    </source>
</evidence>
<comment type="caution">
    <text evidence="1">The sequence shown here is derived from an EMBL/GenBank/DDBJ whole genome shotgun (WGS) entry which is preliminary data.</text>
</comment>
<dbReference type="Proteomes" id="UP000284531">
    <property type="component" value="Unassembled WGS sequence"/>
</dbReference>
<name>A0A419X3Z5_9BACT</name>
<dbReference type="RefSeq" id="WP_120240208.1">
    <property type="nucleotide sequence ID" value="NZ_RAPQ01000009.1"/>
</dbReference>
<reference evidence="1 2" key="1">
    <citation type="submission" date="2018-09" db="EMBL/GenBank/DDBJ databases">
        <title>Genomic Encyclopedia of Archaeal and Bacterial Type Strains, Phase II (KMG-II): from individual species to whole genera.</title>
        <authorList>
            <person name="Goeker M."/>
        </authorList>
    </citation>
    <scope>NUCLEOTIDE SEQUENCE [LARGE SCALE GENOMIC DNA]</scope>
    <source>
        <strain evidence="1 2">DSM 21950</strain>
    </source>
</reference>
<sequence>MFKRLKLTNTKKLKSTASKYNRKKFKKHVFALIRRMNKNIKDTANKGEFIYRFKISDDYNTNFDEARVAFRWFRRYSGLTISHYKEESNQYESKKKLTHKWVSAVSMDVSWA</sequence>